<sequence>MEGCYLRKLLVFGASGLVGKALVEECKGSFDVYGTYATRPVDLPEEKQFQLEIRDMDKMKEIVQSIKPDSIISCLRGDFDQQLEFHRELALEIENTESVLYYFSTANVFDGDFTKHHSEEDIPNAASPYGQFKIECENMLKEVLKERAVMIRIPQIWGKKSPRLDQIRSGIENNSIDVYSNLECNHLTDEFLAKQLKYIILHKLSGVFHFGAVDMMSQDRFIEELVSTLTDKEIEFHYRLLQDTPDTYYFGLKSIRNDLPESLLKTNSEMIANVVGSS</sequence>
<dbReference type="Proteomes" id="UP000324269">
    <property type="component" value="Unassembled WGS sequence"/>
</dbReference>
<name>A0A5D4UI53_9BACI</name>
<dbReference type="InterPro" id="IPR029903">
    <property type="entry name" value="RmlD-like-bd"/>
</dbReference>
<dbReference type="PANTHER" id="PTHR10491">
    <property type="entry name" value="DTDP-4-DEHYDRORHAMNOSE REDUCTASE"/>
    <property type="match status" value="1"/>
</dbReference>
<dbReference type="Gene3D" id="3.40.50.720">
    <property type="entry name" value="NAD(P)-binding Rossmann-like Domain"/>
    <property type="match status" value="1"/>
</dbReference>
<comment type="function">
    <text evidence="2">Catalyzes the reduction of dTDP-6-deoxy-L-lyxo-4-hexulose to yield dTDP-L-rhamnose.</text>
</comment>
<dbReference type="PANTHER" id="PTHR10491:SF4">
    <property type="entry name" value="METHIONINE ADENOSYLTRANSFERASE 2 SUBUNIT BETA"/>
    <property type="match status" value="1"/>
</dbReference>
<accession>A0A5D4UI53</accession>
<gene>
    <name evidence="4" type="ORF">FZC85_09875</name>
</gene>
<organism evidence="4 5">
    <name type="scientific">Rossellomorea aquimaris</name>
    <dbReference type="NCBI Taxonomy" id="189382"/>
    <lineage>
        <taxon>Bacteria</taxon>
        <taxon>Bacillati</taxon>
        <taxon>Bacillota</taxon>
        <taxon>Bacilli</taxon>
        <taxon>Bacillales</taxon>
        <taxon>Bacillaceae</taxon>
        <taxon>Rossellomorea</taxon>
    </lineage>
</organism>
<dbReference type="InterPro" id="IPR036291">
    <property type="entry name" value="NAD(P)-bd_dom_sf"/>
</dbReference>
<dbReference type="GO" id="GO:0048269">
    <property type="term" value="C:methionine adenosyltransferase complex"/>
    <property type="evidence" value="ECO:0007669"/>
    <property type="project" value="TreeGrafter"/>
</dbReference>
<dbReference type="GO" id="GO:0048270">
    <property type="term" value="F:methionine adenosyltransferase regulator activity"/>
    <property type="evidence" value="ECO:0007669"/>
    <property type="project" value="TreeGrafter"/>
</dbReference>
<dbReference type="Pfam" id="PF04321">
    <property type="entry name" value="RmlD_sub_bind"/>
    <property type="match status" value="1"/>
</dbReference>
<reference evidence="4 5" key="1">
    <citation type="submission" date="2019-08" db="EMBL/GenBank/DDBJ databases">
        <title>Bacillus genomes from the desert of Cuatro Cienegas, Coahuila.</title>
        <authorList>
            <person name="Olmedo-Alvarez G."/>
        </authorList>
    </citation>
    <scope>NUCLEOTIDE SEQUENCE [LARGE SCALE GENOMIC DNA]</scope>
    <source>
        <strain evidence="4 5">CH87b_3T</strain>
    </source>
</reference>
<dbReference type="InterPro" id="IPR005913">
    <property type="entry name" value="dTDP_dehydrorham_reduct"/>
</dbReference>
<evidence type="ECO:0000313" key="4">
    <source>
        <dbReference type="EMBL" id="TYS87265.1"/>
    </source>
</evidence>
<dbReference type="EC" id="1.1.1.133" evidence="2"/>
<comment type="caution">
    <text evidence="4">The sequence shown here is derived from an EMBL/GenBank/DDBJ whole genome shotgun (WGS) entry which is preliminary data.</text>
</comment>
<evidence type="ECO:0000256" key="1">
    <source>
        <dbReference type="ARBA" id="ARBA00010944"/>
    </source>
</evidence>
<keyword evidence="2" id="KW-0521">NADP</keyword>
<dbReference type="EMBL" id="VTEZ01000002">
    <property type="protein sequence ID" value="TYS87265.1"/>
    <property type="molecule type" value="Genomic_DNA"/>
</dbReference>
<evidence type="ECO:0000313" key="5">
    <source>
        <dbReference type="Proteomes" id="UP000324269"/>
    </source>
</evidence>
<dbReference type="SUPFAM" id="SSF51735">
    <property type="entry name" value="NAD(P)-binding Rossmann-fold domains"/>
    <property type="match status" value="1"/>
</dbReference>
<dbReference type="Gene3D" id="3.90.25.10">
    <property type="entry name" value="UDP-galactose 4-epimerase, domain 1"/>
    <property type="match status" value="1"/>
</dbReference>
<protein>
    <recommendedName>
        <fullName evidence="2">dTDP-4-dehydrorhamnose reductase</fullName>
        <ecNumber evidence="2">1.1.1.133</ecNumber>
    </recommendedName>
</protein>
<dbReference type="GO" id="GO:0019305">
    <property type="term" value="P:dTDP-rhamnose biosynthetic process"/>
    <property type="evidence" value="ECO:0007669"/>
    <property type="project" value="UniProtKB-UniPathway"/>
</dbReference>
<comment type="pathway">
    <text evidence="2">Carbohydrate biosynthesis; dTDP-L-rhamnose biosynthesis.</text>
</comment>
<dbReference type="AlphaFoldDB" id="A0A5D4UI53"/>
<dbReference type="OrthoDB" id="1415031at2"/>
<dbReference type="UniPathway" id="UPA00124"/>
<proteinExistence type="inferred from homology"/>
<dbReference type="GO" id="GO:0006556">
    <property type="term" value="P:S-adenosylmethionine biosynthetic process"/>
    <property type="evidence" value="ECO:0007669"/>
    <property type="project" value="TreeGrafter"/>
</dbReference>
<evidence type="ECO:0000259" key="3">
    <source>
        <dbReference type="Pfam" id="PF04321"/>
    </source>
</evidence>
<feature type="domain" description="RmlD-like substrate binding" evidence="3">
    <location>
        <begin position="8"/>
        <end position="225"/>
    </location>
</feature>
<comment type="similarity">
    <text evidence="1 2">Belongs to the dTDP-4-dehydrorhamnose reductase family.</text>
</comment>
<dbReference type="GO" id="GO:0008831">
    <property type="term" value="F:dTDP-4-dehydrorhamnose reductase activity"/>
    <property type="evidence" value="ECO:0007669"/>
    <property type="project" value="UniProtKB-EC"/>
</dbReference>
<evidence type="ECO:0000256" key="2">
    <source>
        <dbReference type="RuleBase" id="RU364082"/>
    </source>
</evidence>
<keyword evidence="2" id="KW-0560">Oxidoreductase</keyword>